<evidence type="ECO:0000313" key="4">
    <source>
        <dbReference type="Proteomes" id="UP001230654"/>
    </source>
</evidence>
<dbReference type="PANTHER" id="PTHR33418">
    <property type="entry name" value="HELICASE-ASSOCIATED"/>
    <property type="match status" value="1"/>
</dbReference>
<organism evidence="3 4">
    <name type="scientific">Streptomyces rishiriensis</name>
    <dbReference type="NCBI Taxonomy" id="68264"/>
    <lineage>
        <taxon>Bacteria</taxon>
        <taxon>Bacillati</taxon>
        <taxon>Actinomycetota</taxon>
        <taxon>Actinomycetes</taxon>
        <taxon>Kitasatosporales</taxon>
        <taxon>Streptomycetaceae</taxon>
        <taxon>Streptomyces</taxon>
    </lineage>
</organism>
<comment type="caution">
    <text evidence="3">The sequence shown here is derived from an EMBL/GenBank/DDBJ whole genome shotgun (WGS) entry which is preliminary data.</text>
</comment>
<evidence type="ECO:0000313" key="3">
    <source>
        <dbReference type="EMBL" id="MDQ0578665.1"/>
    </source>
</evidence>
<reference evidence="3 4" key="1">
    <citation type="submission" date="2023-07" db="EMBL/GenBank/DDBJ databases">
        <title>Comparative genomics of wheat-associated soil bacteria to identify genetic determinants of phenazine resistance.</title>
        <authorList>
            <person name="Mouncey N."/>
        </authorList>
    </citation>
    <scope>NUCLEOTIDE SEQUENCE [LARGE SCALE GENOMIC DNA]</scope>
    <source>
        <strain evidence="3 4">B2I6</strain>
    </source>
</reference>
<protein>
    <submittedName>
        <fullName evidence="3">Very-short-patch-repair endonuclease</fullName>
    </submittedName>
</protein>
<evidence type="ECO:0000259" key="2">
    <source>
        <dbReference type="Pfam" id="PF14311"/>
    </source>
</evidence>
<dbReference type="InterPro" id="IPR025487">
    <property type="entry name" value="DUF4379"/>
</dbReference>
<sequence length="522" mass="59667">MGTTRITDANRLSIVKPGLAETLNVDKSAVTADSLTVASNRKVWWNCPDFPEHEPWKAVVNNRTGGFRKRYGTGCPTCRLRQTSVQELRLKAELSTVLAIDVDRDAVHTARVERVDMVVDADELRLVLEFDGSYFHGTEQSARRDSAKSQRLREDGWTVVRIREVPLDLLDQTYDVRVSFLAEPEAAAADVLDHLVVLRLLDPAAAERYRALDAPQAEETARQWLRERIGERAARRLEYSAQNDAWDFMFEELVAYEANAGDCYPTDEACVDGRSLGRWCRKQRGLQRTGRLRADRAERLATIATWSSQTAYEAGFWASYDQYLRRANLPDPGEREKSPSRRDATVWATNLRRRRAELITRGDDLPGGQLEAMEKVAGWSWDPYQDAQDAKVEVMQQFCAVTGRPVSSIKQREEWNSHPVGVWLNSWRARRNVLSASQEAELEALPGWTWDQRGDQWTSMLQQLEDFAATRGHIQPSLTLGDEQEKALARWKRNNKNRLRGRRDDKALRLRALLVQYGETLP</sequence>
<accession>A0ABU0NJB1</accession>
<dbReference type="EMBL" id="JAUSWV010000002">
    <property type="protein sequence ID" value="MDQ0578665.1"/>
    <property type="molecule type" value="Genomic_DNA"/>
</dbReference>
<dbReference type="Gene3D" id="3.40.960.10">
    <property type="entry name" value="VSR Endonuclease"/>
    <property type="match status" value="1"/>
</dbReference>
<keyword evidence="3" id="KW-0255">Endonuclease</keyword>
<keyword evidence="3" id="KW-0378">Hydrolase</keyword>
<feature type="domain" description="Treble clef zinc finger" evidence="2">
    <location>
        <begin position="26"/>
        <end position="80"/>
    </location>
</feature>
<dbReference type="InterPro" id="IPR005114">
    <property type="entry name" value="Helicase_assoc"/>
</dbReference>
<dbReference type="PANTHER" id="PTHR33418:SF1">
    <property type="entry name" value="HELICASE-ASSOCIATED DOMAIN-CONTAINING PROTEIN"/>
    <property type="match status" value="1"/>
</dbReference>
<dbReference type="GO" id="GO:0004519">
    <property type="term" value="F:endonuclease activity"/>
    <property type="evidence" value="ECO:0007669"/>
    <property type="project" value="UniProtKB-KW"/>
</dbReference>
<proteinExistence type="predicted"/>
<gene>
    <name evidence="3" type="ORF">QF030_000843</name>
</gene>
<dbReference type="Pfam" id="PF03457">
    <property type="entry name" value="HA"/>
    <property type="match status" value="1"/>
</dbReference>
<dbReference type="Pfam" id="PF14311">
    <property type="entry name" value="DUF4379"/>
    <property type="match status" value="1"/>
</dbReference>
<name>A0ABU0NJB1_STRRH</name>
<keyword evidence="3" id="KW-0540">Nuclease</keyword>
<feature type="domain" description="Helicase-associated" evidence="1">
    <location>
        <begin position="243"/>
        <end position="303"/>
    </location>
</feature>
<keyword evidence="4" id="KW-1185">Reference proteome</keyword>
<dbReference type="Gene3D" id="6.10.140.530">
    <property type="match status" value="1"/>
</dbReference>
<evidence type="ECO:0000259" key="1">
    <source>
        <dbReference type="Pfam" id="PF03457"/>
    </source>
</evidence>
<dbReference type="Proteomes" id="UP001230654">
    <property type="component" value="Unassembled WGS sequence"/>
</dbReference>